<dbReference type="EMBL" id="JADIMW010000008">
    <property type="protein sequence ID" value="MBO8437473.1"/>
    <property type="molecule type" value="Genomic_DNA"/>
</dbReference>
<comment type="caution">
    <text evidence="3">The sequence shown here is derived from an EMBL/GenBank/DDBJ whole genome shotgun (WGS) entry which is preliminary data.</text>
</comment>
<sequence>MAYKKEIEIKKLRRAAALLLGVIFIANLSAQEAGEKRGFSRKRPIETDTIVFTDTTKLYDITPIRTDSIEPASRADSISTFIPDPTRAVWYSAILPGLGQIYNRKYWKLPILIGGFMGLAYGISFNSRYYTDYSNAYRDSYSSDPNANSYINFLPYNYRNDKEWIEQNMEWIRSSVKRKKDFYRRNRDLCIIGMFGVYALAMIDAYVDAQLYTFDISPDVSMKISPAVLEPTLNTQTSLGLQCSITF</sequence>
<feature type="transmembrane region" description="Helical" evidence="1">
    <location>
        <begin position="189"/>
        <end position="207"/>
    </location>
</feature>
<accession>A0A9D9E326</accession>
<evidence type="ECO:0000256" key="1">
    <source>
        <dbReference type="SAM" id="Phobius"/>
    </source>
</evidence>
<gene>
    <name evidence="3" type="ORF">IAC54_01050</name>
</gene>
<keyword evidence="1" id="KW-1133">Transmembrane helix</keyword>
<evidence type="ECO:0000313" key="3">
    <source>
        <dbReference type="EMBL" id="MBO8437473.1"/>
    </source>
</evidence>
<reference evidence="3" key="1">
    <citation type="submission" date="2020-10" db="EMBL/GenBank/DDBJ databases">
        <authorList>
            <person name="Gilroy R."/>
        </authorList>
    </citation>
    <scope>NUCLEOTIDE SEQUENCE</scope>
    <source>
        <strain evidence="3">G3-4614</strain>
    </source>
</reference>
<dbReference type="AlphaFoldDB" id="A0A9D9E326"/>
<dbReference type="InterPro" id="IPR043738">
    <property type="entry name" value="DUF5683"/>
</dbReference>
<reference evidence="3" key="2">
    <citation type="journal article" date="2021" name="PeerJ">
        <title>Extensive microbial diversity within the chicken gut microbiome revealed by metagenomics and culture.</title>
        <authorList>
            <person name="Gilroy R."/>
            <person name="Ravi A."/>
            <person name="Getino M."/>
            <person name="Pursley I."/>
            <person name="Horton D.L."/>
            <person name="Alikhan N.F."/>
            <person name="Baker D."/>
            <person name="Gharbi K."/>
            <person name="Hall N."/>
            <person name="Watson M."/>
            <person name="Adriaenssens E.M."/>
            <person name="Foster-Nyarko E."/>
            <person name="Jarju S."/>
            <person name="Secka A."/>
            <person name="Antonio M."/>
            <person name="Oren A."/>
            <person name="Chaudhuri R.R."/>
            <person name="La Ragione R."/>
            <person name="Hildebrand F."/>
            <person name="Pallen M.J."/>
        </authorList>
    </citation>
    <scope>NUCLEOTIDE SEQUENCE</scope>
    <source>
        <strain evidence="3">G3-4614</strain>
    </source>
</reference>
<keyword evidence="1" id="KW-0472">Membrane</keyword>
<dbReference type="Pfam" id="PF18935">
    <property type="entry name" value="DUF5683"/>
    <property type="match status" value="1"/>
</dbReference>
<protein>
    <recommendedName>
        <fullName evidence="2">DUF5683 domain-containing protein</fullName>
    </recommendedName>
</protein>
<organism evidence="3 4">
    <name type="scientific">Candidatus Caccoplasma merdipullorum</name>
    <dbReference type="NCBI Taxonomy" id="2840718"/>
    <lineage>
        <taxon>Bacteria</taxon>
        <taxon>Pseudomonadati</taxon>
        <taxon>Bacteroidota</taxon>
        <taxon>Bacteroidia</taxon>
        <taxon>Bacteroidales</taxon>
        <taxon>Bacteroidaceae</taxon>
        <taxon>Bacteroidaceae incertae sedis</taxon>
        <taxon>Candidatus Caccoplasma</taxon>
    </lineage>
</organism>
<evidence type="ECO:0000259" key="2">
    <source>
        <dbReference type="Pfam" id="PF18935"/>
    </source>
</evidence>
<evidence type="ECO:0000313" key="4">
    <source>
        <dbReference type="Proteomes" id="UP000823636"/>
    </source>
</evidence>
<feature type="domain" description="DUF5683" evidence="2">
    <location>
        <begin position="83"/>
        <end position="247"/>
    </location>
</feature>
<name>A0A9D9E326_9BACT</name>
<dbReference type="Proteomes" id="UP000823636">
    <property type="component" value="Unassembled WGS sequence"/>
</dbReference>
<proteinExistence type="predicted"/>
<keyword evidence="1" id="KW-0812">Transmembrane</keyword>
<feature type="transmembrane region" description="Helical" evidence="1">
    <location>
        <begin position="106"/>
        <end position="125"/>
    </location>
</feature>